<dbReference type="PRINTS" id="PR00245">
    <property type="entry name" value="OLFACTORYR"/>
</dbReference>
<dbReference type="PROSITE" id="PS50262">
    <property type="entry name" value="G_PROTEIN_RECEP_F1_2"/>
    <property type="match status" value="1"/>
</dbReference>
<evidence type="ECO:0000256" key="3">
    <source>
        <dbReference type="ARBA" id="ARBA00022606"/>
    </source>
</evidence>
<feature type="transmembrane region" description="Helical" evidence="13">
    <location>
        <begin position="242"/>
        <end position="261"/>
    </location>
</feature>
<feature type="domain" description="G-protein coupled receptors family 1 profile" evidence="14">
    <location>
        <begin position="40"/>
        <end position="290"/>
    </location>
</feature>
<evidence type="ECO:0000256" key="1">
    <source>
        <dbReference type="ARBA" id="ARBA00004651"/>
    </source>
</evidence>
<keyword evidence="5" id="KW-0552">Olfaction</keyword>
<dbReference type="GO" id="GO:0005549">
    <property type="term" value="F:odorant binding"/>
    <property type="evidence" value="ECO:0007669"/>
    <property type="project" value="TreeGrafter"/>
</dbReference>
<evidence type="ECO:0000256" key="5">
    <source>
        <dbReference type="ARBA" id="ARBA00022725"/>
    </source>
</evidence>
<keyword evidence="2" id="KW-1003">Cell membrane</keyword>
<evidence type="ECO:0000256" key="6">
    <source>
        <dbReference type="ARBA" id="ARBA00022989"/>
    </source>
</evidence>
<evidence type="ECO:0000256" key="2">
    <source>
        <dbReference type="ARBA" id="ARBA00022475"/>
    </source>
</evidence>
<dbReference type="AlphaFoldDB" id="A0A8B9KPR7"/>
<dbReference type="PRINTS" id="PR00237">
    <property type="entry name" value="GPCRRHODOPSN"/>
</dbReference>
<evidence type="ECO:0000256" key="11">
    <source>
        <dbReference type="ARBA" id="ARBA00023180"/>
    </source>
</evidence>
<keyword evidence="8 13" id="KW-0472">Membrane</keyword>
<dbReference type="GO" id="GO:0005886">
    <property type="term" value="C:plasma membrane"/>
    <property type="evidence" value="ECO:0007669"/>
    <property type="project" value="UniProtKB-SubCell"/>
</dbReference>
<evidence type="ECO:0000256" key="12">
    <source>
        <dbReference type="ARBA" id="ARBA00023224"/>
    </source>
</evidence>
<dbReference type="SMART" id="SM01381">
    <property type="entry name" value="7TM_GPCR_Srsx"/>
    <property type="match status" value="1"/>
</dbReference>
<reference evidence="15" key="1">
    <citation type="submission" date="2025-08" db="UniProtKB">
        <authorList>
            <consortium name="Ensembl"/>
        </authorList>
    </citation>
    <scope>IDENTIFICATION</scope>
</reference>
<evidence type="ECO:0000256" key="13">
    <source>
        <dbReference type="SAM" id="Phobius"/>
    </source>
</evidence>
<keyword evidence="9" id="KW-1015">Disulfide bond</keyword>
<dbReference type="Gene3D" id="1.20.1070.10">
    <property type="entry name" value="Rhodopsin 7-helix transmembrane proteins"/>
    <property type="match status" value="1"/>
</dbReference>
<keyword evidence="4 13" id="KW-0812">Transmembrane</keyword>
<comment type="subcellular location">
    <subcellularLocation>
        <location evidence="1">Cell membrane</location>
        <topology evidence="1">Multi-pass membrane protein</topology>
    </subcellularLocation>
</comment>
<organism evidence="15 16">
    <name type="scientific">Astyanax mexicanus</name>
    <name type="common">Blind cave fish</name>
    <name type="synonym">Astyanax fasciatus mexicanus</name>
    <dbReference type="NCBI Taxonomy" id="7994"/>
    <lineage>
        <taxon>Eukaryota</taxon>
        <taxon>Metazoa</taxon>
        <taxon>Chordata</taxon>
        <taxon>Craniata</taxon>
        <taxon>Vertebrata</taxon>
        <taxon>Euteleostomi</taxon>
        <taxon>Actinopterygii</taxon>
        <taxon>Neopterygii</taxon>
        <taxon>Teleostei</taxon>
        <taxon>Ostariophysi</taxon>
        <taxon>Characiformes</taxon>
        <taxon>Characoidei</taxon>
        <taxon>Acestrorhamphidae</taxon>
        <taxon>Acestrorhamphinae</taxon>
        <taxon>Astyanax</taxon>
    </lineage>
</organism>
<dbReference type="Ensembl" id="ENSAMXT00005041745.1">
    <property type="protein sequence ID" value="ENSAMXP00005038307.1"/>
    <property type="gene ID" value="ENSAMXG00005018166.1"/>
</dbReference>
<protein>
    <submittedName>
        <fullName evidence="15">Odorant receptor, family F, subfamily 115, member 15</fullName>
    </submittedName>
</protein>
<dbReference type="PANTHER" id="PTHR26451:SF989">
    <property type="entry name" value="G-PROTEIN COUPLED RECEPTORS FAMILY 1 PROFILE DOMAIN-CONTAINING PROTEIN"/>
    <property type="match status" value="1"/>
</dbReference>
<dbReference type="GO" id="GO:0004984">
    <property type="term" value="F:olfactory receptor activity"/>
    <property type="evidence" value="ECO:0007669"/>
    <property type="project" value="InterPro"/>
</dbReference>
<sequence>MENVTFNSPYLHLEGVIVSEQTLYPAFLFFLFVYAFIMVSNLGIVLIIIMEKNLHEPMYILFCSLPLNDAFGNSVIVPRMLVDIFKPYSERYISYVECVSQAFCFHMYLAASHTILMAMAFDRYVAICNPLHYTTIMTPRMVAKLTAAAWGVAFVCVSVLLSLTIRLNLCGTSIVNPFCDNASLFKLACESPYINNVYGLIYTAVLLGSSLLYIIITYAKITAVCLTTKNKTLNSKALKTCSTHLTVFLIMWLSGFIMIILHRFSGYADYRKGAAVLFHIGPGVLNPIIYALQSGEIRNVILKILRSKRVMLTQAF</sequence>
<keyword evidence="12" id="KW-0807">Transducer</keyword>
<keyword evidence="6 13" id="KW-1133">Transmembrane helix</keyword>
<keyword evidence="3" id="KW-0716">Sensory transduction</keyword>
<dbReference type="Proteomes" id="UP000694621">
    <property type="component" value="Unplaced"/>
</dbReference>
<evidence type="ECO:0000256" key="10">
    <source>
        <dbReference type="ARBA" id="ARBA00023170"/>
    </source>
</evidence>
<dbReference type="SUPFAM" id="SSF81321">
    <property type="entry name" value="Family A G protein-coupled receptor-like"/>
    <property type="match status" value="1"/>
</dbReference>
<feature type="transmembrane region" description="Helical" evidence="13">
    <location>
        <begin position="273"/>
        <end position="292"/>
    </location>
</feature>
<evidence type="ECO:0000313" key="16">
    <source>
        <dbReference type="Proteomes" id="UP000694621"/>
    </source>
</evidence>
<keyword evidence="7" id="KW-0297">G-protein coupled receptor</keyword>
<feature type="transmembrane region" description="Helical" evidence="13">
    <location>
        <begin position="147"/>
        <end position="167"/>
    </location>
</feature>
<dbReference type="PANTHER" id="PTHR26451">
    <property type="entry name" value="G_PROTEIN_RECEP_F1_2 DOMAIN-CONTAINING PROTEIN"/>
    <property type="match status" value="1"/>
</dbReference>
<evidence type="ECO:0000313" key="15">
    <source>
        <dbReference type="Ensembl" id="ENSAMXP00005038307.1"/>
    </source>
</evidence>
<evidence type="ECO:0000256" key="9">
    <source>
        <dbReference type="ARBA" id="ARBA00023157"/>
    </source>
</evidence>
<evidence type="ECO:0000256" key="7">
    <source>
        <dbReference type="ARBA" id="ARBA00023040"/>
    </source>
</evidence>
<dbReference type="FunFam" id="1.20.1070.10:FF:000024">
    <property type="entry name" value="Olfactory receptor"/>
    <property type="match status" value="1"/>
</dbReference>
<evidence type="ECO:0000259" key="14">
    <source>
        <dbReference type="PROSITE" id="PS50262"/>
    </source>
</evidence>
<dbReference type="InterPro" id="IPR017452">
    <property type="entry name" value="GPCR_Rhodpsn_7TM"/>
</dbReference>
<feature type="transmembrane region" description="Helical" evidence="13">
    <location>
        <begin position="26"/>
        <end position="49"/>
    </location>
</feature>
<keyword evidence="10" id="KW-0675">Receptor</keyword>
<feature type="transmembrane region" description="Helical" evidence="13">
    <location>
        <begin position="200"/>
        <end position="221"/>
    </location>
</feature>
<proteinExistence type="predicted"/>
<accession>A0A8B9KPR7</accession>
<evidence type="ECO:0000256" key="4">
    <source>
        <dbReference type="ARBA" id="ARBA00022692"/>
    </source>
</evidence>
<keyword evidence="11" id="KW-0325">Glycoprotein</keyword>
<dbReference type="InterPro" id="IPR052921">
    <property type="entry name" value="GPCR1_Superfamily_Member"/>
</dbReference>
<dbReference type="GO" id="GO:0004930">
    <property type="term" value="F:G protein-coupled receptor activity"/>
    <property type="evidence" value="ECO:0007669"/>
    <property type="project" value="UniProtKB-KW"/>
</dbReference>
<evidence type="ECO:0000256" key="8">
    <source>
        <dbReference type="ARBA" id="ARBA00023136"/>
    </source>
</evidence>
<dbReference type="InterPro" id="IPR000725">
    <property type="entry name" value="Olfact_rcpt"/>
</dbReference>
<dbReference type="Pfam" id="PF13853">
    <property type="entry name" value="7tm_4"/>
    <property type="match status" value="1"/>
</dbReference>
<dbReference type="InterPro" id="IPR000276">
    <property type="entry name" value="GPCR_Rhodpsn"/>
</dbReference>
<name>A0A8B9KPR7_ASTMX</name>